<feature type="binding site" evidence="8">
    <location>
        <position position="141"/>
    </location>
    <ligand>
        <name>Mg(2+)</name>
        <dbReference type="ChEBI" id="CHEBI:18420"/>
    </ligand>
</feature>
<evidence type="ECO:0000313" key="12">
    <source>
        <dbReference type="Proteomes" id="UP000030700"/>
    </source>
</evidence>
<feature type="binding site" evidence="8">
    <location>
        <position position="314"/>
    </location>
    <ligand>
        <name>Zn(2+)</name>
        <dbReference type="ChEBI" id="CHEBI:29105"/>
        <label>2</label>
    </ligand>
</feature>
<feature type="binding site" evidence="8">
    <location>
        <position position="271"/>
    </location>
    <ligand>
        <name>Zn(2+)</name>
        <dbReference type="ChEBI" id="CHEBI:29105"/>
        <label>2</label>
    </ligand>
</feature>
<dbReference type="PRINTS" id="PR00113">
    <property type="entry name" value="ALKPHPHTASE"/>
</dbReference>
<protein>
    <submittedName>
        <fullName evidence="11">Alkaline phosphatase</fullName>
    </submittedName>
</protein>
<comment type="cofactor">
    <cofactor evidence="8">
        <name>Zn(2+)</name>
        <dbReference type="ChEBI" id="CHEBI:29105"/>
    </cofactor>
    <text evidence="8">Binds 2 Zn(2+) ions.</text>
</comment>
<dbReference type="STRING" id="1499966.U14_04964"/>
<name>A0A081BQL2_9BACT</name>
<feature type="chain" id="PRO_5001755236" evidence="10">
    <location>
        <begin position="26"/>
        <end position="522"/>
    </location>
</feature>
<dbReference type="PROSITE" id="PS00123">
    <property type="entry name" value="ALKALINE_PHOSPHATASE"/>
    <property type="match status" value="1"/>
</dbReference>
<reference evidence="11" key="1">
    <citation type="journal article" date="2015" name="PeerJ">
        <title>First genomic representation of candidate bacterial phylum KSB3 points to enhanced environmental sensing as a trigger of wastewater bulking.</title>
        <authorList>
            <person name="Sekiguchi Y."/>
            <person name="Ohashi A."/>
            <person name="Parks D.H."/>
            <person name="Yamauchi T."/>
            <person name="Tyson G.W."/>
            <person name="Hugenholtz P."/>
        </authorList>
    </citation>
    <scope>NUCLEOTIDE SEQUENCE [LARGE SCALE GENOMIC DNA]</scope>
</reference>
<keyword evidence="4" id="KW-0378">Hydrolase</keyword>
<evidence type="ECO:0000256" key="1">
    <source>
        <dbReference type="ARBA" id="ARBA00005984"/>
    </source>
</evidence>
<keyword evidence="3 8" id="KW-0479">Metal-binding</keyword>
<dbReference type="HOGENOM" id="CLU_008539_5_0_0"/>
<feature type="signal peptide" evidence="10">
    <location>
        <begin position="1"/>
        <end position="25"/>
    </location>
</feature>
<keyword evidence="5 8" id="KW-0862">Zinc</keyword>
<feature type="binding site" evidence="8">
    <location>
        <position position="40"/>
    </location>
    <ligand>
        <name>Mg(2+)</name>
        <dbReference type="ChEBI" id="CHEBI:18420"/>
    </ligand>
</feature>
<evidence type="ECO:0000313" key="11">
    <source>
        <dbReference type="EMBL" id="GAK53693.1"/>
    </source>
</evidence>
<feature type="binding site" evidence="8">
    <location>
        <position position="143"/>
    </location>
    <ligand>
        <name>Mg(2+)</name>
        <dbReference type="ChEBI" id="CHEBI:18420"/>
    </ligand>
</feature>
<evidence type="ECO:0000256" key="10">
    <source>
        <dbReference type="SAM" id="SignalP"/>
    </source>
</evidence>
<evidence type="ECO:0000256" key="2">
    <source>
        <dbReference type="ARBA" id="ARBA00022553"/>
    </source>
</evidence>
<dbReference type="InterPro" id="IPR017850">
    <property type="entry name" value="Alkaline_phosphatase_core_sf"/>
</dbReference>
<keyword evidence="2" id="KW-0597">Phosphoprotein</keyword>
<dbReference type="PANTHER" id="PTHR11596:SF5">
    <property type="entry name" value="ALKALINE PHOSPHATASE"/>
    <property type="match status" value="1"/>
</dbReference>
<organism evidence="11">
    <name type="scientific">Candidatus Moduliflexus flocculans</name>
    <dbReference type="NCBI Taxonomy" id="1499966"/>
    <lineage>
        <taxon>Bacteria</taxon>
        <taxon>Candidatus Moduliflexota</taxon>
        <taxon>Candidatus Moduliflexia</taxon>
        <taxon>Candidatus Moduliflexales</taxon>
        <taxon>Candidatus Moduliflexaceae</taxon>
    </lineage>
</organism>
<dbReference type="Proteomes" id="UP000030700">
    <property type="component" value="Unassembled WGS sequence"/>
</dbReference>
<dbReference type="Gene3D" id="3.40.720.10">
    <property type="entry name" value="Alkaline Phosphatase, subunit A"/>
    <property type="match status" value="1"/>
</dbReference>
<keyword evidence="10" id="KW-0732">Signal</keyword>
<dbReference type="GO" id="GO:0046872">
    <property type="term" value="F:metal ion binding"/>
    <property type="evidence" value="ECO:0007669"/>
    <property type="project" value="UniProtKB-KW"/>
</dbReference>
<feature type="binding site" evidence="8">
    <location>
        <position position="478"/>
    </location>
    <ligand>
        <name>Zn(2+)</name>
        <dbReference type="ChEBI" id="CHEBI:29105"/>
        <label>2</label>
    </ligand>
</feature>
<evidence type="ECO:0000256" key="9">
    <source>
        <dbReference type="RuleBase" id="RU003946"/>
    </source>
</evidence>
<dbReference type="Pfam" id="PF00245">
    <property type="entry name" value="Alk_phosphatase"/>
    <property type="match status" value="1"/>
</dbReference>
<dbReference type="InterPro" id="IPR001952">
    <property type="entry name" value="Alkaline_phosphatase"/>
</dbReference>
<feature type="active site" description="Phosphoserine intermediate" evidence="7">
    <location>
        <position position="89"/>
    </location>
</feature>
<comment type="similarity">
    <text evidence="1 9">Belongs to the alkaline phosphatase family.</text>
</comment>
<evidence type="ECO:0000256" key="7">
    <source>
        <dbReference type="PIRSR" id="PIRSR601952-1"/>
    </source>
</evidence>
<feature type="binding site" evidence="8">
    <location>
        <position position="275"/>
    </location>
    <ligand>
        <name>Zn(2+)</name>
        <dbReference type="ChEBI" id="CHEBI:29105"/>
        <label>2</label>
    </ligand>
</feature>
<gene>
    <name evidence="11" type="ORF">U14_04964</name>
</gene>
<dbReference type="CDD" id="cd16012">
    <property type="entry name" value="ALP"/>
    <property type="match status" value="1"/>
</dbReference>
<sequence length="522" mass="55928">MKRYASLFSVLMLVCAATLSFSAQAEEMKKAKYVMLFIGDGMAMAQRYAAELSLSNGAIDMNRPQLLMNTFPAQGLDTTFDLTSIIPDSSSTGTAIASGFKTESSVLGTDPTGEIKYKSIAETAKEKGWKVGILSTVSLDHATPAVFYAHQKSRNSMYEISMELANSGFDFFGGGQLKSPTSKEEGKPNALDTAKANGYTIAMGRAELEALKPGAGKVIAMNDLVDSDAAMYYTIDQPEGYVTIAEYTAKAIELLDNPDGFFMMVEGGKIDWACHANDAAAAIQDTLAFDAAIAEGMKFYEKHPDETLIIVTGDHETGGLSIGYAGTKYSSYISKMKNQKVSYLGFNAKLEEFKKANPAAKFEDVLPLIKEAFGLYVLSAEEKATLKAAIDAGKAKDAADDVKKAAKEAENTLKYGLALTDADLAILQDAFAVSMLAKDARPADDVAYVQYGGYEPLTVKLTTILAEKAGIGWSSYSHTGGIQQTSAIGAGAELFNGYYDQTDIYKKMMTAAGFELTTASAE</sequence>
<keyword evidence="12" id="KW-1185">Reference proteome</keyword>
<proteinExistence type="inferred from homology"/>
<dbReference type="PANTHER" id="PTHR11596">
    <property type="entry name" value="ALKALINE PHOSPHATASE"/>
    <property type="match status" value="1"/>
</dbReference>
<dbReference type="SUPFAM" id="SSF53649">
    <property type="entry name" value="Alkaline phosphatase-like"/>
    <property type="match status" value="1"/>
</dbReference>
<accession>A0A081BQL2</accession>
<dbReference type="InterPro" id="IPR018299">
    <property type="entry name" value="Alkaline_phosphatase_AS"/>
</dbReference>
<dbReference type="AlphaFoldDB" id="A0A081BQL2"/>
<feature type="binding site" evidence="8">
    <location>
        <position position="266"/>
    </location>
    <ligand>
        <name>Mg(2+)</name>
        <dbReference type="ChEBI" id="CHEBI:18420"/>
    </ligand>
</feature>
<comment type="cofactor">
    <cofactor evidence="8">
        <name>Mg(2+)</name>
        <dbReference type="ChEBI" id="CHEBI:18420"/>
    </cofactor>
    <text evidence="8">Binds 1 Mg(2+) ion.</text>
</comment>
<feature type="binding site" evidence="8">
    <location>
        <position position="40"/>
    </location>
    <ligand>
        <name>Zn(2+)</name>
        <dbReference type="ChEBI" id="CHEBI:29105"/>
        <label>2</label>
    </ligand>
</feature>
<evidence type="ECO:0000256" key="6">
    <source>
        <dbReference type="ARBA" id="ARBA00022842"/>
    </source>
</evidence>
<evidence type="ECO:0000256" key="8">
    <source>
        <dbReference type="PIRSR" id="PIRSR601952-2"/>
    </source>
</evidence>
<evidence type="ECO:0000256" key="3">
    <source>
        <dbReference type="ARBA" id="ARBA00022723"/>
    </source>
</evidence>
<keyword evidence="6 8" id="KW-0460">Magnesium</keyword>
<feature type="binding site" evidence="8">
    <location>
        <position position="315"/>
    </location>
    <ligand>
        <name>Zn(2+)</name>
        <dbReference type="ChEBI" id="CHEBI:29105"/>
        <label>2</label>
    </ligand>
</feature>
<dbReference type="GO" id="GO:0004035">
    <property type="term" value="F:alkaline phosphatase activity"/>
    <property type="evidence" value="ECO:0007669"/>
    <property type="project" value="TreeGrafter"/>
</dbReference>
<dbReference type="EMBL" id="DF820460">
    <property type="protein sequence ID" value="GAK53693.1"/>
    <property type="molecule type" value="Genomic_DNA"/>
</dbReference>
<dbReference type="SMART" id="SM00098">
    <property type="entry name" value="alkPPc"/>
    <property type="match status" value="1"/>
</dbReference>
<evidence type="ECO:0000256" key="5">
    <source>
        <dbReference type="ARBA" id="ARBA00022833"/>
    </source>
</evidence>
<evidence type="ECO:0000256" key="4">
    <source>
        <dbReference type="ARBA" id="ARBA00022801"/>
    </source>
</evidence>